<evidence type="ECO:0000256" key="10">
    <source>
        <dbReference type="SAM" id="Phobius"/>
    </source>
</evidence>
<dbReference type="Proteomes" id="UP000535890">
    <property type="component" value="Unassembled WGS sequence"/>
</dbReference>
<evidence type="ECO:0000256" key="3">
    <source>
        <dbReference type="ARBA" id="ARBA00022475"/>
    </source>
</evidence>
<dbReference type="InterPro" id="IPR027417">
    <property type="entry name" value="P-loop_NTPase"/>
</dbReference>
<dbReference type="InterPro" id="IPR011527">
    <property type="entry name" value="ABC1_TM_dom"/>
</dbReference>
<organism evidence="13 14">
    <name type="scientific">Actinomycetospora corticicola</name>
    <dbReference type="NCBI Taxonomy" id="663602"/>
    <lineage>
        <taxon>Bacteria</taxon>
        <taxon>Bacillati</taxon>
        <taxon>Actinomycetota</taxon>
        <taxon>Actinomycetes</taxon>
        <taxon>Pseudonocardiales</taxon>
        <taxon>Pseudonocardiaceae</taxon>
        <taxon>Actinomycetospora</taxon>
    </lineage>
</organism>
<dbReference type="InterPro" id="IPR003439">
    <property type="entry name" value="ABC_transporter-like_ATP-bd"/>
</dbReference>
<dbReference type="Pfam" id="PF00664">
    <property type="entry name" value="ABC_membrane"/>
    <property type="match status" value="1"/>
</dbReference>
<evidence type="ECO:0000256" key="7">
    <source>
        <dbReference type="ARBA" id="ARBA00022840"/>
    </source>
</evidence>
<dbReference type="Gene3D" id="3.40.50.300">
    <property type="entry name" value="P-loop containing nucleotide triphosphate hydrolases"/>
    <property type="match status" value="1"/>
</dbReference>
<dbReference type="CDD" id="cd07346">
    <property type="entry name" value="ABC_6TM_exporters"/>
    <property type="match status" value="1"/>
</dbReference>
<dbReference type="FunFam" id="3.40.50.300:FF:001001">
    <property type="entry name" value="Multidrug ABC transporter ATP-binding protein"/>
    <property type="match status" value="1"/>
</dbReference>
<comment type="subcellular location">
    <subcellularLocation>
        <location evidence="1">Cell membrane</location>
        <topology evidence="1">Multi-pass membrane protein</topology>
    </subcellularLocation>
</comment>
<dbReference type="EMBL" id="JACCBN010000001">
    <property type="protein sequence ID" value="NYD36712.1"/>
    <property type="molecule type" value="Genomic_DNA"/>
</dbReference>
<feature type="transmembrane region" description="Helical" evidence="10">
    <location>
        <begin position="28"/>
        <end position="58"/>
    </location>
</feature>
<dbReference type="InterPro" id="IPR003593">
    <property type="entry name" value="AAA+_ATPase"/>
</dbReference>
<proteinExistence type="predicted"/>
<dbReference type="Gene3D" id="1.20.1560.10">
    <property type="entry name" value="ABC transporter type 1, transmembrane domain"/>
    <property type="match status" value="1"/>
</dbReference>
<dbReference type="InterPro" id="IPR039421">
    <property type="entry name" value="Type_1_exporter"/>
</dbReference>
<keyword evidence="7 13" id="KW-0067">ATP-binding</keyword>
<evidence type="ECO:0000256" key="1">
    <source>
        <dbReference type="ARBA" id="ARBA00004651"/>
    </source>
</evidence>
<dbReference type="SMART" id="SM00382">
    <property type="entry name" value="AAA"/>
    <property type="match status" value="1"/>
</dbReference>
<dbReference type="PROSITE" id="PS50893">
    <property type="entry name" value="ABC_TRANSPORTER_2"/>
    <property type="match status" value="1"/>
</dbReference>
<accession>A0A7Y9J5Z7</accession>
<dbReference type="GO" id="GO:0015421">
    <property type="term" value="F:ABC-type oligopeptide transporter activity"/>
    <property type="evidence" value="ECO:0007669"/>
    <property type="project" value="TreeGrafter"/>
</dbReference>
<keyword evidence="6" id="KW-0547">Nucleotide-binding</keyword>
<dbReference type="Pfam" id="PF00005">
    <property type="entry name" value="ABC_tran"/>
    <property type="match status" value="1"/>
</dbReference>
<dbReference type="SUPFAM" id="SSF90123">
    <property type="entry name" value="ABC transporter transmembrane region"/>
    <property type="match status" value="1"/>
</dbReference>
<keyword evidence="9 10" id="KW-0472">Membrane</keyword>
<comment type="caution">
    <text evidence="13">The sequence shown here is derived from an EMBL/GenBank/DDBJ whole genome shotgun (WGS) entry which is preliminary data.</text>
</comment>
<dbReference type="SUPFAM" id="SSF52540">
    <property type="entry name" value="P-loop containing nucleoside triphosphate hydrolases"/>
    <property type="match status" value="1"/>
</dbReference>
<evidence type="ECO:0000256" key="8">
    <source>
        <dbReference type="ARBA" id="ARBA00022989"/>
    </source>
</evidence>
<sequence length="563" mass="57163">MSRTLLPVAPAARIRVVLVGLLRERRGVVLGGLLALLASAGASMAVAPLLGLVVDVVVQRRGPDAVTAPVLGLVAAALAQGALAVLGGALVARAGEGLLADLRERFVARALSLPLARVEEAGAGDLTSRVTSDLSLVGDAVREAVPNVARGGLVILATLVGLAALDWRFLIAALVALPVQALTARWYLRRSTPLYAEQRQVGGAQQQQLLDTVGGIGTVRSLVLHDDHRDRVSSRAADVVALALRVVRLQTGFFGRLNLAEFLGIAAVLATGTWLVSIDAASVGTASAAALYFVALFTPINETLFLLDTVQSAGASLARVVGVADLEPAPERPPGEDGTVAVRGVHHAYVAGHEVLSDVDLEVPAGSRVALVGASGAGKTTLAGLVAGVHVPTAGSVHAGRVGLVTQEVHVFAGTLADDLRLAAPSASSSDLEAALEAVGAAGWVAALPDGIDTVVGAGGHGLTGAQAQQLALARLLLADPPVAVLDEATAEAGSSGARALDDAADRVLAGRTGIVVAHRLVQAATADRIVVMDAGRIVESGTHDELLAAGGRYARLWSTQQA</sequence>
<dbReference type="RefSeq" id="WP_179794347.1">
    <property type="nucleotide sequence ID" value="NZ_BAABHP010000021.1"/>
</dbReference>
<keyword evidence="2" id="KW-0813">Transport</keyword>
<dbReference type="InterPro" id="IPR036640">
    <property type="entry name" value="ABC1_TM_sf"/>
</dbReference>
<evidence type="ECO:0000256" key="2">
    <source>
        <dbReference type="ARBA" id="ARBA00022448"/>
    </source>
</evidence>
<dbReference type="AlphaFoldDB" id="A0A7Y9J5Z7"/>
<evidence type="ECO:0000313" key="13">
    <source>
        <dbReference type="EMBL" id="NYD36712.1"/>
    </source>
</evidence>
<evidence type="ECO:0000256" key="4">
    <source>
        <dbReference type="ARBA" id="ARBA00022519"/>
    </source>
</evidence>
<dbReference type="PROSITE" id="PS50929">
    <property type="entry name" value="ABC_TM1F"/>
    <property type="match status" value="1"/>
</dbReference>
<dbReference type="PANTHER" id="PTHR43394:SF1">
    <property type="entry name" value="ATP-BINDING CASSETTE SUB-FAMILY B MEMBER 10, MITOCHONDRIAL"/>
    <property type="match status" value="1"/>
</dbReference>
<dbReference type="PANTHER" id="PTHR43394">
    <property type="entry name" value="ATP-DEPENDENT PERMEASE MDL1, MITOCHONDRIAL"/>
    <property type="match status" value="1"/>
</dbReference>
<keyword evidence="8 10" id="KW-1133">Transmembrane helix</keyword>
<reference evidence="13 14" key="1">
    <citation type="submission" date="2020-07" db="EMBL/GenBank/DDBJ databases">
        <title>Sequencing the genomes of 1000 actinobacteria strains.</title>
        <authorList>
            <person name="Klenk H.-P."/>
        </authorList>
    </citation>
    <scope>NUCLEOTIDE SEQUENCE [LARGE SCALE GENOMIC DNA]</scope>
    <source>
        <strain evidence="13 14">DSM 45772</strain>
    </source>
</reference>
<dbReference type="GO" id="GO:0005886">
    <property type="term" value="C:plasma membrane"/>
    <property type="evidence" value="ECO:0007669"/>
    <property type="project" value="UniProtKB-SubCell"/>
</dbReference>
<feature type="domain" description="ABC transmembrane type-1" evidence="12">
    <location>
        <begin position="30"/>
        <end position="312"/>
    </location>
</feature>
<feature type="transmembrane region" description="Helical" evidence="10">
    <location>
        <begin position="70"/>
        <end position="92"/>
    </location>
</feature>
<evidence type="ECO:0000313" key="14">
    <source>
        <dbReference type="Proteomes" id="UP000535890"/>
    </source>
</evidence>
<evidence type="ECO:0000256" key="9">
    <source>
        <dbReference type="ARBA" id="ARBA00023136"/>
    </source>
</evidence>
<evidence type="ECO:0000256" key="6">
    <source>
        <dbReference type="ARBA" id="ARBA00022741"/>
    </source>
</evidence>
<dbReference type="GO" id="GO:0005524">
    <property type="term" value="F:ATP binding"/>
    <property type="evidence" value="ECO:0007669"/>
    <property type="project" value="UniProtKB-KW"/>
</dbReference>
<keyword evidence="5 10" id="KW-0812">Transmembrane</keyword>
<protein>
    <submittedName>
        <fullName evidence="13">ATP-binding cassette subfamily C protein</fullName>
    </submittedName>
</protein>
<feature type="domain" description="ABC transporter" evidence="11">
    <location>
        <begin position="340"/>
        <end position="560"/>
    </location>
</feature>
<evidence type="ECO:0000256" key="5">
    <source>
        <dbReference type="ARBA" id="ARBA00022692"/>
    </source>
</evidence>
<dbReference type="GO" id="GO:0016887">
    <property type="term" value="F:ATP hydrolysis activity"/>
    <property type="evidence" value="ECO:0007669"/>
    <property type="project" value="InterPro"/>
</dbReference>
<name>A0A7Y9J5Z7_9PSEU</name>
<keyword evidence="4" id="KW-0997">Cell inner membrane</keyword>
<keyword evidence="14" id="KW-1185">Reference proteome</keyword>
<evidence type="ECO:0000259" key="11">
    <source>
        <dbReference type="PROSITE" id="PS50893"/>
    </source>
</evidence>
<keyword evidence="3" id="KW-1003">Cell membrane</keyword>
<evidence type="ECO:0000259" key="12">
    <source>
        <dbReference type="PROSITE" id="PS50929"/>
    </source>
</evidence>
<gene>
    <name evidence="13" type="ORF">BJ983_002814</name>
</gene>